<dbReference type="PANTHER" id="PTHR20854:SF4">
    <property type="entry name" value="INOSITOL-1-MONOPHOSPHATASE-RELATED"/>
    <property type="match status" value="1"/>
</dbReference>
<evidence type="ECO:0000256" key="1">
    <source>
        <dbReference type="ARBA" id="ARBA00001033"/>
    </source>
</evidence>
<keyword evidence="4 7" id="KW-0479">Metal-binding</keyword>
<evidence type="ECO:0000256" key="3">
    <source>
        <dbReference type="ARBA" id="ARBA00009759"/>
    </source>
</evidence>
<evidence type="ECO:0000256" key="8">
    <source>
        <dbReference type="RuleBase" id="RU364068"/>
    </source>
</evidence>
<dbReference type="GO" id="GO:0046854">
    <property type="term" value="P:phosphatidylinositol phosphate biosynthetic process"/>
    <property type="evidence" value="ECO:0007669"/>
    <property type="project" value="InterPro"/>
</dbReference>
<dbReference type="OrthoDB" id="9785695at2"/>
<evidence type="ECO:0000256" key="2">
    <source>
        <dbReference type="ARBA" id="ARBA00001946"/>
    </source>
</evidence>
<dbReference type="GO" id="GO:0046872">
    <property type="term" value="F:metal ion binding"/>
    <property type="evidence" value="ECO:0007669"/>
    <property type="project" value="UniProtKB-KW"/>
</dbReference>
<dbReference type="InterPro" id="IPR000760">
    <property type="entry name" value="Inositol_monophosphatase-like"/>
</dbReference>
<feature type="binding site" evidence="7">
    <location>
        <position position="209"/>
    </location>
    <ligand>
        <name>Mg(2+)</name>
        <dbReference type="ChEBI" id="CHEBI:18420"/>
        <label>1</label>
        <note>catalytic</note>
    </ligand>
</feature>
<dbReference type="InterPro" id="IPR033942">
    <property type="entry name" value="IMPase"/>
</dbReference>
<keyword evidence="5 8" id="KW-0378">Hydrolase</keyword>
<dbReference type="GO" id="GO:0007165">
    <property type="term" value="P:signal transduction"/>
    <property type="evidence" value="ECO:0007669"/>
    <property type="project" value="TreeGrafter"/>
</dbReference>
<dbReference type="InterPro" id="IPR022337">
    <property type="entry name" value="Inositol_monophosphatase_SuhB"/>
</dbReference>
<dbReference type="PROSITE" id="PS00630">
    <property type="entry name" value="IMP_2"/>
    <property type="match status" value="1"/>
</dbReference>
<dbReference type="RefSeq" id="WP_108673713.1">
    <property type="nucleotide sequence ID" value="NZ_CP025628.1"/>
</dbReference>
<keyword evidence="10" id="KW-1185">Reference proteome</keyword>
<dbReference type="PANTHER" id="PTHR20854">
    <property type="entry name" value="INOSITOL MONOPHOSPHATASE"/>
    <property type="match status" value="1"/>
</dbReference>
<keyword evidence="6 7" id="KW-0460">Magnesium</keyword>
<comment type="cofactor">
    <cofactor evidence="2 7 8">
        <name>Mg(2+)</name>
        <dbReference type="ChEBI" id="CHEBI:18420"/>
    </cofactor>
</comment>
<feature type="binding site" evidence="7">
    <location>
        <position position="67"/>
    </location>
    <ligand>
        <name>Mg(2+)</name>
        <dbReference type="ChEBI" id="CHEBI:18420"/>
        <label>1</label>
        <note>catalytic</note>
    </ligand>
</feature>
<dbReference type="Pfam" id="PF00459">
    <property type="entry name" value="Inositol_P"/>
    <property type="match status" value="1"/>
</dbReference>
<evidence type="ECO:0000256" key="6">
    <source>
        <dbReference type="ARBA" id="ARBA00022842"/>
    </source>
</evidence>
<dbReference type="Gene3D" id="3.40.190.80">
    <property type="match status" value="1"/>
</dbReference>
<feature type="binding site" evidence="7">
    <location>
        <position position="84"/>
    </location>
    <ligand>
        <name>Mg(2+)</name>
        <dbReference type="ChEBI" id="CHEBI:18420"/>
        <label>1</label>
        <note>catalytic</note>
    </ligand>
</feature>
<evidence type="ECO:0000313" key="9">
    <source>
        <dbReference type="EMBL" id="AWD32292.1"/>
    </source>
</evidence>
<comment type="catalytic activity">
    <reaction evidence="1 8">
        <text>a myo-inositol phosphate + H2O = myo-inositol + phosphate</text>
        <dbReference type="Rhea" id="RHEA:24056"/>
        <dbReference type="ChEBI" id="CHEBI:15377"/>
        <dbReference type="ChEBI" id="CHEBI:17268"/>
        <dbReference type="ChEBI" id="CHEBI:43474"/>
        <dbReference type="ChEBI" id="CHEBI:84139"/>
        <dbReference type="EC" id="3.1.3.25"/>
    </reaction>
</comment>
<dbReference type="PRINTS" id="PR01959">
    <property type="entry name" value="SBIMPHPHTASE"/>
</dbReference>
<evidence type="ECO:0000313" key="10">
    <source>
        <dbReference type="Proteomes" id="UP000266796"/>
    </source>
</evidence>
<protein>
    <recommendedName>
        <fullName evidence="8">Inositol-1-monophosphatase</fullName>
        <ecNumber evidence="8">3.1.3.25</ecNumber>
    </recommendedName>
</protein>
<evidence type="ECO:0000256" key="4">
    <source>
        <dbReference type="ARBA" id="ARBA00022723"/>
    </source>
</evidence>
<name>A0A3Q8ERC2_9PROT</name>
<evidence type="ECO:0000256" key="7">
    <source>
        <dbReference type="PIRSR" id="PIRSR600760-2"/>
    </source>
</evidence>
<feature type="binding site" evidence="7">
    <location>
        <position position="87"/>
    </location>
    <ligand>
        <name>Mg(2+)</name>
        <dbReference type="ChEBI" id="CHEBI:18420"/>
        <label>1</label>
        <note>catalytic</note>
    </ligand>
</feature>
<reference evidence="9 10" key="1">
    <citation type="journal article" date="2018" name="Parasitology">
        <title>The reduced genome of Candidatus Kinetoplastibacterium sorsogonicusi, the endosymbiont of Kentomonas sorsogonicus (Trypanosomatidae): loss of the haem-synthesis pathway.</title>
        <authorList>
            <person name="Silva F.M."/>
            <person name="Kostygov A.Y."/>
            <person name="Spodareva V.V."/>
            <person name="Butenko A."/>
            <person name="Tossou R."/>
            <person name="Lukes J."/>
            <person name="Yurchenko V."/>
            <person name="Alves J.M.P."/>
        </authorList>
    </citation>
    <scope>NUCLEOTIDE SEQUENCE [LARGE SCALE GENOMIC DNA]</scope>
    <source>
        <strain evidence="9 10">MF-08</strain>
    </source>
</reference>
<dbReference type="EMBL" id="CP025628">
    <property type="protein sequence ID" value="AWD32292.1"/>
    <property type="molecule type" value="Genomic_DNA"/>
</dbReference>
<evidence type="ECO:0000256" key="5">
    <source>
        <dbReference type="ARBA" id="ARBA00022801"/>
    </source>
</evidence>
<comment type="similarity">
    <text evidence="3 8">Belongs to the inositol monophosphatase superfamily.</text>
</comment>
<proteinExistence type="inferred from homology"/>
<dbReference type="Proteomes" id="UP000266796">
    <property type="component" value="Chromosome"/>
</dbReference>
<dbReference type="InterPro" id="IPR020550">
    <property type="entry name" value="Inositol_monophosphatase_CS"/>
</dbReference>
<dbReference type="KEGG" id="kso:CKSOR_00160"/>
<feature type="binding site" evidence="7">
    <location>
        <position position="86"/>
    </location>
    <ligand>
        <name>Mg(2+)</name>
        <dbReference type="ChEBI" id="CHEBI:18420"/>
        <label>1</label>
        <note>catalytic</note>
    </ligand>
</feature>
<sequence length="256" mass="28288">MHPMLTIAVKAARKAGVIINRSCLELEKIKVSCKGPKNYVTEIDQLAEKAIVEILKESYPSHSFLGEEFGNYGSSKSDFLWIIDPIDGTTNFIHGFPNYAVSIALSFKDKIIQAVIYDPSRDELFTASRGSGAFLNNRRIRVSKQNILQYSLLGMHCSTFSKNDVENKFNILADECTAVRRMGSTVIDLAYVACGRLDGFCGINLKPWDLAAGSLIVTEAGGLVSDYFGEQEWMNSGNIIAATPKIFSKILNKLNN</sequence>
<dbReference type="EC" id="3.1.3.25" evidence="8"/>
<dbReference type="InterPro" id="IPR020583">
    <property type="entry name" value="Inositol_monoP_metal-BS"/>
</dbReference>
<organism evidence="9 10">
    <name type="scientific">Candidatus Kinetoplastidibacterium kentomonadis</name>
    <dbReference type="NCBI Taxonomy" id="1576550"/>
    <lineage>
        <taxon>Bacteria</taxon>
        <taxon>Pseudomonadati</taxon>
        <taxon>Pseudomonadota</taxon>
        <taxon>Betaproteobacteria</taxon>
        <taxon>Candidatus Kinetoplastidibacterium</taxon>
    </lineage>
</organism>
<accession>A0A3Q8ERC2</accession>
<dbReference type="PRINTS" id="PR00377">
    <property type="entry name" value="IMPHPHTASES"/>
</dbReference>
<dbReference type="Gene3D" id="3.30.540.10">
    <property type="entry name" value="Fructose-1,6-Bisphosphatase, subunit A, domain 1"/>
    <property type="match status" value="1"/>
</dbReference>
<dbReference type="AlphaFoldDB" id="A0A3Q8ERC2"/>
<dbReference type="PROSITE" id="PS00629">
    <property type="entry name" value="IMP_1"/>
    <property type="match status" value="1"/>
</dbReference>
<dbReference type="GO" id="GO:0008934">
    <property type="term" value="F:inositol monophosphate 1-phosphatase activity"/>
    <property type="evidence" value="ECO:0007669"/>
    <property type="project" value="InterPro"/>
</dbReference>
<dbReference type="FunFam" id="3.30.540.10:FF:000003">
    <property type="entry name" value="Inositol-1-monophosphatase"/>
    <property type="match status" value="1"/>
</dbReference>
<dbReference type="SUPFAM" id="SSF56655">
    <property type="entry name" value="Carbohydrate phosphatase"/>
    <property type="match status" value="1"/>
</dbReference>
<dbReference type="GO" id="GO:0006020">
    <property type="term" value="P:inositol metabolic process"/>
    <property type="evidence" value="ECO:0007669"/>
    <property type="project" value="TreeGrafter"/>
</dbReference>
<gene>
    <name evidence="9" type="primary">suhB</name>
    <name evidence="9" type="ORF">CKSOR_00160</name>
</gene>
<dbReference type="CDD" id="cd01639">
    <property type="entry name" value="IMPase"/>
    <property type="match status" value="1"/>
</dbReference>